<dbReference type="EMBL" id="AJWZ01010407">
    <property type="protein sequence ID" value="EKC48560.1"/>
    <property type="molecule type" value="Genomic_DNA"/>
</dbReference>
<accession>K1S4F1</accession>
<evidence type="ECO:0000313" key="1">
    <source>
        <dbReference type="EMBL" id="EKC48560.1"/>
    </source>
</evidence>
<dbReference type="Gene3D" id="3.20.20.70">
    <property type="entry name" value="Aldolase class I"/>
    <property type="match status" value="1"/>
</dbReference>
<organism evidence="1">
    <name type="scientific">human gut metagenome</name>
    <dbReference type="NCBI Taxonomy" id="408170"/>
    <lineage>
        <taxon>unclassified sequences</taxon>
        <taxon>metagenomes</taxon>
        <taxon>organismal metagenomes</taxon>
    </lineage>
</organism>
<reference evidence="1" key="1">
    <citation type="journal article" date="2013" name="Environ. Microbiol.">
        <title>Microbiota from the distal guts of lean and obese adolescents exhibit partial functional redundancy besides clear differences in community structure.</title>
        <authorList>
            <person name="Ferrer M."/>
            <person name="Ruiz A."/>
            <person name="Lanza F."/>
            <person name="Haange S.B."/>
            <person name="Oberbach A."/>
            <person name="Till H."/>
            <person name="Bargiela R."/>
            <person name="Campoy C."/>
            <person name="Segura M.T."/>
            <person name="Richter M."/>
            <person name="von Bergen M."/>
            <person name="Seifert J."/>
            <person name="Suarez A."/>
        </authorList>
    </citation>
    <scope>NUCLEOTIDE SEQUENCE</scope>
</reference>
<sequence length="41" mass="4490">MCEAMDFLRECVGEKMILGCGVPLMPAFGKVDYCRIGADYG</sequence>
<feature type="non-terminal residue" evidence="1">
    <location>
        <position position="41"/>
    </location>
</feature>
<dbReference type="InterPro" id="IPR013785">
    <property type="entry name" value="Aldolase_TIM"/>
</dbReference>
<gene>
    <name evidence="1" type="ORF">OBE_15116</name>
</gene>
<dbReference type="AlphaFoldDB" id="K1S4F1"/>
<proteinExistence type="predicted"/>
<name>K1S4F1_9ZZZZ</name>
<protein>
    <submittedName>
        <fullName evidence="1">Uncharacterized protein</fullName>
    </submittedName>
</protein>
<comment type="caution">
    <text evidence="1">The sequence shown here is derived from an EMBL/GenBank/DDBJ whole genome shotgun (WGS) entry which is preliminary data.</text>
</comment>